<evidence type="ECO:0000256" key="3">
    <source>
        <dbReference type="ARBA" id="ARBA00022737"/>
    </source>
</evidence>
<keyword evidence="2" id="KW-0808">Transferase</keyword>
<evidence type="ECO:0000256" key="1">
    <source>
        <dbReference type="ARBA" id="ARBA00004922"/>
    </source>
</evidence>
<keyword evidence="3" id="KW-0677">Repeat</keyword>
<keyword evidence="4" id="KW-0802">TPR repeat</keyword>
<organism evidence="7 8">
    <name type="scientific">Jiella pelagia</name>
    <dbReference type="NCBI Taxonomy" id="2986949"/>
    <lineage>
        <taxon>Bacteria</taxon>
        <taxon>Pseudomonadati</taxon>
        <taxon>Pseudomonadota</taxon>
        <taxon>Alphaproteobacteria</taxon>
        <taxon>Hyphomicrobiales</taxon>
        <taxon>Aurantimonadaceae</taxon>
        <taxon>Jiella</taxon>
    </lineage>
</organism>
<feature type="domain" description="O-GlcNAc transferase C-terminal" evidence="6">
    <location>
        <begin position="36"/>
        <end position="143"/>
    </location>
</feature>
<accession>A0ABY7C755</accession>
<dbReference type="PANTHER" id="PTHR44998">
    <property type="match status" value="1"/>
</dbReference>
<gene>
    <name evidence="7" type="ORF">OH818_12660</name>
</gene>
<evidence type="ECO:0000256" key="2">
    <source>
        <dbReference type="ARBA" id="ARBA00022679"/>
    </source>
</evidence>
<feature type="region of interest" description="Disordered" evidence="5">
    <location>
        <begin position="1"/>
        <end position="33"/>
    </location>
</feature>
<dbReference type="Gene3D" id="3.40.50.2000">
    <property type="entry name" value="Glycogen Phosphorylase B"/>
    <property type="match status" value="1"/>
</dbReference>
<sequence length="171" mass="18401">MAVPLQRPGRSEPEEGGRRARHRSGPARLRAPLPHPQHLARHRHADLFLDTFACNAHTTASDALWAGLPLVTRIGEQFAARVAASVLTAAGLPELITQSDEDYEALALSLARDPGRLGALRHKLVSTRASAPLFDSLAYTRDLEAAYRAVHQRWLDGEAPAVVRIGGAAAG</sequence>
<keyword evidence="8" id="KW-1185">Reference proteome</keyword>
<evidence type="ECO:0000256" key="4">
    <source>
        <dbReference type="ARBA" id="ARBA00022803"/>
    </source>
</evidence>
<protein>
    <recommendedName>
        <fullName evidence="6">O-GlcNAc transferase C-terminal domain-containing protein</fullName>
    </recommendedName>
</protein>
<comment type="pathway">
    <text evidence="1">Protein modification; protein glycosylation.</text>
</comment>
<dbReference type="EMBL" id="CP114029">
    <property type="protein sequence ID" value="WAP71175.1"/>
    <property type="molecule type" value="Genomic_DNA"/>
</dbReference>
<evidence type="ECO:0000259" key="6">
    <source>
        <dbReference type="Pfam" id="PF13844"/>
    </source>
</evidence>
<feature type="compositionally biased region" description="Basic and acidic residues" evidence="5">
    <location>
        <begin position="9"/>
        <end position="18"/>
    </location>
</feature>
<name>A0ABY7C755_9HYPH</name>
<evidence type="ECO:0000313" key="7">
    <source>
        <dbReference type="EMBL" id="WAP71175.1"/>
    </source>
</evidence>
<dbReference type="PANTHER" id="PTHR44998:SF1">
    <property type="entry name" value="UDP-N-ACETYLGLUCOSAMINE--PEPTIDE N-ACETYLGLUCOSAMINYLTRANSFERASE 110 KDA SUBUNIT"/>
    <property type="match status" value="1"/>
</dbReference>
<proteinExistence type="predicted"/>
<reference evidence="7" key="1">
    <citation type="submission" date="2022-12" db="EMBL/GenBank/DDBJ databases">
        <title>Jiella pelagia sp. nov., isolated from phosphonate enriched culture of Northwest Pacific surface seawater.</title>
        <authorList>
            <person name="Shin D.Y."/>
            <person name="Hwang C.Y."/>
        </authorList>
    </citation>
    <scope>NUCLEOTIDE SEQUENCE</scope>
    <source>
        <strain evidence="7">HL-NP1</strain>
    </source>
</reference>
<dbReference type="InterPro" id="IPR029489">
    <property type="entry name" value="OGT/SEC/SPY_C"/>
</dbReference>
<evidence type="ECO:0000256" key="5">
    <source>
        <dbReference type="SAM" id="MobiDB-lite"/>
    </source>
</evidence>
<dbReference type="Proteomes" id="UP001164020">
    <property type="component" value="Chromosome"/>
</dbReference>
<evidence type="ECO:0000313" key="8">
    <source>
        <dbReference type="Proteomes" id="UP001164020"/>
    </source>
</evidence>
<dbReference type="RefSeq" id="WP_268883720.1">
    <property type="nucleotide sequence ID" value="NZ_CP114029.1"/>
</dbReference>
<dbReference type="Pfam" id="PF13844">
    <property type="entry name" value="Glyco_transf_41"/>
    <property type="match status" value="1"/>
</dbReference>